<comment type="similarity">
    <text evidence="4">Belongs to the metallo-dependent hydrolases superfamily. MTA/SAH deaminase family.</text>
</comment>
<keyword evidence="7" id="KW-1185">Reference proteome</keyword>
<keyword evidence="1 4" id="KW-0479">Metal-binding</keyword>
<comment type="catalytic activity">
    <reaction evidence="4">
        <text>S-adenosyl-L-homocysteine + H2O + H(+) = S-inosyl-L-homocysteine + NH4(+)</text>
        <dbReference type="Rhea" id="RHEA:20716"/>
        <dbReference type="ChEBI" id="CHEBI:15377"/>
        <dbReference type="ChEBI" id="CHEBI:15378"/>
        <dbReference type="ChEBI" id="CHEBI:28938"/>
        <dbReference type="ChEBI" id="CHEBI:57856"/>
        <dbReference type="ChEBI" id="CHEBI:57985"/>
        <dbReference type="EC" id="3.5.4.28"/>
    </reaction>
</comment>
<feature type="domain" description="Amidohydrolase-related" evidence="5">
    <location>
        <begin position="56"/>
        <end position="402"/>
    </location>
</feature>
<dbReference type="InterPro" id="IPR032466">
    <property type="entry name" value="Metal_Hydrolase"/>
</dbReference>
<dbReference type="CDD" id="cd01298">
    <property type="entry name" value="ATZ_TRZ_like"/>
    <property type="match status" value="1"/>
</dbReference>
<sequence>MKRLFTRGAILSMKEREPLLTDAAMLVDGDRIAWVGNGLPPKQEWDELVDMKDRLLLPGWVNTHNHAAMTLLRGYADDLPLQIWLEKHMWPMEARFQAQQVQAGTRLAVLEMIRGGTTCFADMYDHMDEVAQVVADSGIRARLCRGVIGLGSEVERRSKLEEAVQFVRDWDGGADGRITTMLGPHAPYTCPPDYIRQIVEQAESLDQPIHTHLSETMAEVEQNVNDYGVRPVEHLDRLGVFRRPTLVAHAVHVNDEEIALLADRGVKISHNPGSNLKLGSGIAPISLMFRYGLKPALGTDGAASNNNLDLLGEIQLAALIHKGAEQNPEAVPAIQALAMGTRFGAEALFLEKEIGTLEPGKKADFISVDLTGPHMQPAHDLVSHLVYAASSADVQDVYVDGRPLMRNRQLLTLDEEKIRWEAQQAFHAIAPEKNLPDDGR</sequence>
<feature type="binding site" evidence="4">
    <location>
        <position position="185"/>
    </location>
    <ligand>
        <name>substrate</name>
    </ligand>
</feature>
<reference evidence="6 7" key="1">
    <citation type="submission" date="2023-07" db="EMBL/GenBank/DDBJ databases">
        <title>Genomic Encyclopedia of Type Strains, Phase IV (KMG-IV): sequencing the most valuable type-strain genomes for metagenomic binning, comparative biology and taxonomic classification.</title>
        <authorList>
            <person name="Goeker M."/>
        </authorList>
    </citation>
    <scope>NUCLEOTIDE SEQUENCE [LARGE SCALE GENOMIC DNA]</scope>
    <source>
        <strain evidence="6 7">DSM 45903</strain>
    </source>
</reference>
<dbReference type="GO" id="GO:0090614">
    <property type="term" value="F:5'-methylthioadenosine deaminase activity"/>
    <property type="evidence" value="ECO:0007669"/>
    <property type="project" value="UniProtKB-EC"/>
</dbReference>
<keyword evidence="2 4" id="KW-0378">Hydrolase</keyword>
<feature type="binding site" evidence="4">
    <location>
        <position position="145"/>
    </location>
    <ligand>
        <name>substrate</name>
    </ligand>
</feature>
<dbReference type="EC" id="3.5.4.31" evidence="4"/>
<dbReference type="EMBL" id="JAVDQG010000001">
    <property type="protein sequence ID" value="MDR6224441.1"/>
    <property type="molecule type" value="Genomic_DNA"/>
</dbReference>
<name>A0ABU1II41_9BACL</name>
<dbReference type="InterPro" id="IPR006680">
    <property type="entry name" value="Amidohydro-rel"/>
</dbReference>
<organism evidence="6 7">
    <name type="scientific">Desmospora profundinema</name>
    <dbReference type="NCBI Taxonomy" id="1571184"/>
    <lineage>
        <taxon>Bacteria</taxon>
        <taxon>Bacillati</taxon>
        <taxon>Bacillota</taxon>
        <taxon>Bacilli</taxon>
        <taxon>Bacillales</taxon>
        <taxon>Thermoactinomycetaceae</taxon>
        <taxon>Desmospora</taxon>
    </lineage>
</organism>
<dbReference type="SUPFAM" id="SSF51338">
    <property type="entry name" value="Composite domain of metallo-dependent hydrolases"/>
    <property type="match status" value="1"/>
</dbReference>
<evidence type="ECO:0000313" key="7">
    <source>
        <dbReference type="Proteomes" id="UP001185012"/>
    </source>
</evidence>
<dbReference type="SUPFAM" id="SSF51556">
    <property type="entry name" value="Metallo-dependent hydrolases"/>
    <property type="match status" value="1"/>
</dbReference>
<dbReference type="Proteomes" id="UP001185012">
    <property type="component" value="Unassembled WGS sequence"/>
</dbReference>
<dbReference type="Gene3D" id="2.30.40.10">
    <property type="entry name" value="Urease, subunit C, domain 1"/>
    <property type="match status" value="1"/>
</dbReference>
<feature type="binding site" evidence="4">
    <location>
        <position position="212"/>
    </location>
    <ligand>
        <name>Zn(2+)</name>
        <dbReference type="ChEBI" id="CHEBI:29105"/>
    </ligand>
</feature>
<feature type="binding site" evidence="4">
    <location>
        <position position="300"/>
    </location>
    <ligand>
        <name>Zn(2+)</name>
        <dbReference type="ChEBI" id="CHEBI:29105"/>
    </ligand>
</feature>
<feature type="binding site" evidence="4">
    <location>
        <position position="93"/>
    </location>
    <ligand>
        <name>substrate</name>
    </ligand>
</feature>
<evidence type="ECO:0000256" key="4">
    <source>
        <dbReference type="HAMAP-Rule" id="MF_01281"/>
    </source>
</evidence>
<comment type="cofactor">
    <cofactor evidence="4">
        <name>Zn(2+)</name>
        <dbReference type="ChEBI" id="CHEBI:29105"/>
    </cofactor>
    <text evidence="4">Binds 1 zinc ion per subunit.</text>
</comment>
<evidence type="ECO:0000313" key="6">
    <source>
        <dbReference type="EMBL" id="MDR6224441.1"/>
    </source>
</evidence>
<evidence type="ECO:0000256" key="3">
    <source>
        <dbReference type="ARBA" id="ARBA00022833"/>
    </source>
</evidence>
<dbReference type="EC" id="3.5.4.28" evidence="4"/>
<dbReference type="PANTHER" id="PTHR43794:SF11">
    <property type="entry name" value="AMIDOHYDROLASE-RELATED DOMAIN-CONTAINING PROTEIN"/>
    <property type="match status" value="1"/>
</dbReference>
<feature type="binding site" evidence="4">
    <location>
        <position position="66"/>
    </location>
    <ligand>
        <name>Zn(2+)</name>
        <dbReference type="ChEBI" id="CHEBI:29105"/>
    </ligand>
</feature>
<comment type="catalytic activity">
    <reaction evidence="4">
        <text>S-methyl-5'-thioadenosine + H2O + H(+) = S-methyl-5'-thioinosine + NH4(+)</text>
        <dbReference type="Rhea" id="RHEA:25025"/>
        <dbReference type="ChEBI" id="CHEBI:15377"/>
        <dbReference type="ChEBI" id="CHEBI:15378"/>
        <dbReference type="ChEBI" id="CHEBI:17509"/>
        <dbReference type="ChEBI" id="CHEBI:28938"/>
        <dbReference type="ChEBI" id="CHEBI:48595"/>
        <dbReference type="EC" id="3.5.4.31"/>
    </reaction>
</comment>
<gene>
    <name evidence="4" type="primary">mtaD</name>
    <name evidence="6" type="ORF">JOE21_000429</name>
</gene>
<comment type="function">
    <text evidence="4">Catalyzes the deamination of 5-methylthioadenosine and S-adenosyl-L-homocysteine into 5-methylthioinosine and S-inosyl-L-homocysteine, respectively. Is also able to deaminate adenosine.</text>
</comment>
<dbReference type="InterPro" id="IPR011059">
    <property type="entry name" value="Metal-dep_hydrolase_composite"/>
</dbReference>
<keyword evidence="3 4" id="KW-0862">Zinc</keyword>
<dbReference type="GO" id="GO:0050270">
    <property type="term" value="F:S-adenosylhomocysteine deaminase activity"/>
    <property type="evidence" value="ECO:0007669"/>
    <property type="project" value="UniProtKB-EC"/>
</dbReference>
<feature type="binding site" evidence="4">
    <location>
        <position position="64"/>
    </location>
    <ligand>
        <name>Zn(2+)</name>
        <dbReference type="ChEBI" id="CHEBI:29105"/>
    </ligand>
</feature>
<dbReference type="Pfam" id="PF01979">
    <property type="entry name" value="Amidohydro_1"/>
    <property type="match status" value="1"/>
</dbReference>
<comment type="caution">
    <text evidence="6">The sequence shown here is derived from an EMBL/GenBank/DDBJ whole genome shotgun (WGS) entry which is preliminary data.</text>
</comment>
<evidence type="ECO:0000256" key="1">
    <source>
        <dbReference type="ARBA" id="ARBA00022723"/>
    </source>
</evidence>
<protein>
    <recommendedName>
        <fullName evidence="4">5-methylthioadenosine/S-adenosylhomocysteine deaminase</fullName>
        <shortName evidence="4">MTA/SAH deaminase</shortName>
        <ecNumber evidence="4">3.5.4.28</ecNumber>
        <ecNumber evidence="4">3.5.4.31</ecNumber>
    </recommendedName>
</protein>
<feature type="binding site" evidence="4">
    <location>
        <position position="156"/>
    </location>
    <ligand>
        <name>substrate</name>
    </ligand>
</feature>
<dbReference type="InterPro" id="IPR023512">
    <property type="entry name" value="Deaminase_MtaD/DadD"/>
</dbReference>
<evidence type="ECO:0000256" key="2">
    <source>
        <dbReference type="ARBA" id="ARBA00022801"/>
    </source>
</evidence>
<dbReference type="InterPro" id="IPR050287">
    <property type="entry name" value="MTA/SAH_deaminase"/>
</dbReference>
<evidence type="ECO:0000259" key="5">
    <source>
        <dbReference type="Pfam" id="PF01979"/>
    </source>
</evidence>
<dbReference type="HAMAP" id="MF_01281">
    <property type="entry name" value="MTA_SAH_deamin"/>
    <property type="match status" value="1"/>
</dbReference>
<feature type="binding site" evidence="4">
    <location>
        <position position="300"/>
    </location>
    <ligand>
        <name>substrate</name>
    </ligand>
</feature>
<accession>A0ABU1II41</accession>
<proteinExistence type="inferred from homology"/>
<dbReference type="Gene3D" id="3.20.20.140">
    <property type="entry name" value="Metal-dependent hydrolases"/>
    <property type="match status" value="1"/>
</dbReference>
<dbReference type="PANTHER" id="PTHR43794">
    <property type="entry name" value="AMINOHYDROLASE SSNA-RELATED"/>
    <property type="match status" value="1"/>
</dbReference>
<feature type="binding site" evidence="4">
    <location>
        <position position="215"/>
    </location>
    <ligand>
        <name>substrate</name>
    </ligand>
</feature>